<protein>
    <submittedName>
        <fullName evidence="3">DUF4097 family beta strand repeat protein</fullName>
    </submittedName>
</protein>
<proteinExistence type="predicted"/>
<dbReference type="Pfam" id="PF13349">
    <property type="entry name" value="DUF4097"/>
    <property type="match status" value="1"/>
</dbReference>
<dbReference type="RefSeq" id="WP_254167971.1">
    <property type="nucleotide sequence ID" value="NZ_JAHESF010000029.1"/>
</dbReference>
<reference evidence="3 4" key="1">
    <citation type="submission" date="2021-05" db="EMBL/GenBank/DDBJ databases">
        <title>A Polyphasic approach of four new species of the genus Ohtaekwangia: Ohtaekwangia histidinii sp. nov., Ohtaekwangia cretensis sp. nov., Ohtaekwangia indiensis sp. nov., Ohtaekwangia reichenbachii sp. nov. from diverse environment.</title>
        <authorList>
            <person name="Octaviana S."/>
        </authorList>
    </citation>
    <scope>NUCLEOTIDE SEQUENCE [LARGE SCALE GENOMIC DNA]</scope>
    <source>
        <strain evidence="3 4">PWU4</strain>
    </source>
</reference>
<name>A0AAP2DR39_9BACT</name>
<feature type="domain" description="DUF4097" evidence="2">
    <location>
        <begin position="120"/>
        <end position="221"/>
    </location>
</feature>
<evidence type="ECO:0000259" key="2">
    <source>
        <dbReference type="Pfam" id="PF13349"/>
    </source>
</evidence>
<accession>A0AAP2DR39</accession>
<gene>
    <name evidence="3" type="ORF">KK083_23095</name>
</gene>
<evidence type="ECO:0000313" key="4">
    <source>
        <dbReference type="Proteomes" id="UP001319200"/>
    </source>
</evidence>
<keyword evidence="4" id="KW-1185">Reference proteome</keyword>
<evidence type="ECO:0000313" key="3">
    <source>
        <dbReference type="EMBL" id="MBT1699793.1"/>
    </source>
</evidence>
<feature type="compositionally biased region" description="Basic and acidic residues" evidence="1">
    <location>
        <begin position="64"/>
        <end position="73"/>
    </location>
</feature>
<feature type="region of interest" description="Disordered" evidence="1">
    <location>
        <begin position="52"/>
        <end position="81"/>
    </location>
</feature>
<dbReference type="EMBL" id="JAHESF010000029">
    <property type="protein sequence ID" value="MBT1699793.1"/>
    <property type="molecule type" value="Genomic_DNA"/>
</dbReference>
<sequence length="261" mass="28449">MILITASVTHAQSNEFTIPLTDPAKRGKLKASLHTGSITIKGTTRKDVLVKYRSEDEEDDDDRDDKRASDGLKRVSGGGMDLEASEINNSVRVGSGGGSNNNIHLEIEVPSGFDLDVSTHNDGDLMITNIQGELELKNHNGKITALNISGAVLATSYNDDIKVTFDKVTENMPMSFSTYNGNLDLTFPASLKASFKMKTEQGDIYTGFDMNITSTGPVQKKDTKSGTFKIVIDDWKKGDVNGGGPEFTLKNYNGDIYVRKK</sequence>
<dbReference type="Proteomes" id="UP001319200">
    <property type="component" value="Unassembled WGS sequence"/>
</dbReference>
<evidence type="ECO:0000256" key="1">
    <source>
        <dbReference type="SAM" id="MobiDB-lite"/>
    </source>
</evidence>
<comment type="caution">
    <text evidence="3">The sequence shown here is derived from an EMBL/GenBank/DDBJ whole genome shotgun (WGS) entry which is preliminary data.</text>
</comment>
<organism evidence="3 4">
    <name type="scientific">Chryseosolibacter histidini</name>
    <dbReference type="NCBI Taxonomy" id="2782349"/>
    <lineage>
        <taxon>Bacteria</taxon>
        <taxon>Pseudomonadati</taxon>
        <taxon>Bacteroidota</taxon>
        <taxon>Cytophagia</taxon>
        <taxon>Cytophagales</taxon>
        <taxon>Chryseotaleaceae</taxon>
        <taxon>Chryseosolibacter</taxon>
    </lineage>
</organism>
<dbReference type="InterPro" id="IPR025164">
    <property type="entry name" value="Toastrack_DUF4097"/>
</dbReference>
<dbReference type="AlphaFoldDB" id="A0AAP2DR39"/>